<protein>
    <submittedName>
        <fullName evidence="3">Uncharacterized protein</fullName>
    </submittedName>
</protein>
<reference evidence="3" key="1">
    <citation type="journal article" date="2020" name="Cell">
        <title>Large-Scale Comparative Analyses of Tick Genomes Elucidate Their Genetic Diversity and Vector Capacities.</title>
        <authorList>
            <consortium name="Tick Genome and Microbiome Consortium (TIGMIC)"/>
            <person name="Jia N."/>
            <person name="Wang J."/>
            <person name="Shi W."/>
            <person name="Du L."/>
            <person name="Sun Y."/>
            <person name="Zhan W."/>
            <person name="Jiang J.F."/>
            <person name="Wang Q."/>
            <person name="Zhang B."/>
            <person name="Ji P."/>
            <person name="Bell-Sakyi L."/>
            <person name="Cui X.M."/>
            <person name="Yuan T.T."/>
            <person name="Jiang B.G."/>
            <person name="Yang W.F."/>
            <person name="Lam T.T."/>
            <person name="Chang Q.C."/>
            <person name="Ding S.J."/>
            <person name="Wang X.J."/>
            <person name="Zhu J.G."/>
            <person name="Ruan X.D."/>
            <person name="Zhao L."/>
            <person name="Wei J.T."/>
            <person name="Ye R.Z."/>
            <person name="Que T.C."/>
            <person name="Du C.H."/>
            <person name="Zhou Y.H."/>
            <person name="Cheng J.X."/>
            <person name="Dai P.F."/>
            <person name="Guo W.B."/>
            <person name="Han X.H."/>
            <person name="Huang E.J."/>
            <person name="Li L.F."/>
            <person name="Wei W."/>
            <person name="Gao Y.C."/>
            <person name="Liu J.Z."/>
            <person name="Shao H.Z."/>
            <person name="Wang X."/>
            <person name="Wang C.C."/>
            <person name="Yang T.C."/>
            <person name="Huo Q.B."/>
            <person name="Li W."/>
            <person name="Chen H.Y."/>
            <person name="Chen S.E."/>
            <person name="Zhou L.G."/>
            <person name="Ni X.B."/>
            <person name="Tian J.H."/>
            <person name="Sheng Y."/>
            <person name="Liu T."/>
            <person name="Pan Y.S."/>
            <person name="Xia L.Y."/>
            <person name="Li J."/>
            <person name="Zhao F."/>
            <person name="Cao W.C."/>
        </authorList>
    </citation>
    <scope>NUCLEOTIDE SEQUENCE</scope>
    <source>
        <strain evidence="3">Rsan-2018</strain>
    </source>
</reference>
<feature type="region of interest" description="Disordered" evidence="2">
    <location>
        <begin position="24"/>
        <end position="73"/>
    </location>
</feature>
<keyword evidence="4" id="KW-1185">Reference proteome</keyword>
<dbReference type="Proteomes" id="UP000821837">
    <property type="component" value="Chromosome 1"/>
</dbReference>
<sequence>MPRMRKAFGFTGGKGNVKAKCASDMCGDRVTSTRPGRSHNDDKREVRDKTNHSDTSTSETRMTACHTCSDEEDIRPPLGSSKCNLQSDVGQPHSGVSTGVSIGSTPCFRGTKEGVGGAAKSTVTIKKAPVREEPQQFSHTEAVHHESNKPAVVAPELYIDGVRNSAAEDQSTIAKDGAANVHMQTSPTVMQDVQMLCEVGESTTPVSALLDLAARGVPSNVDKSTAIAASSSYLGADAGARPETGTSRVKSRSKARKGETTHLYGPGKPRHKSSSKMSLHLEPTPPESSSAKIDCTPSMDASFSLAELPQCCKNSSNEFERSCGSIDEGRMTADAMNLCYKDHPMADFLGVLREEDDVNKIDAAFRNIHEKERDLKKRQKEIEAVLEDVSVKVNEQQDVLDRLVARMQRLRDAATRGNHRRGVKMDKVLKPSS</sequence>
<evidence type="ECO:0000256" key="2">
    <source>
        <dbReference type="SAM" id="MobiDB-lite"/>
    </source>
</evidence>
<evidence type="ECO:0000313" key="4">
    <source>
        <dbReference type="Proteomes" id="UP000821837"/>
    </source>
</evidence>
<comment type="caution">
    <text evidence="3">The sequence shown here is derived from an EMBL/GenBank/DDBJ whole genome shotgun (WGS) entry which is preliminary data.</text>
</comment>
<dbReference type="EMBL" id="JABSTV010001245">
    <property type="protein sequence ID" value="KAH7982766.1"/>
    <property type="molecule type" value="Genomic_DNA"/>
</dbReference>
<evidence type="ECO:0000313" key="3">
    <source>
        <dbReference type="EMBL" id="KAH7982766.1"/>
    </source>
</evidence>
<keyword evidence="1" id="KW-0175">Coiled coil</keyword>
<name>A0A9D4QK54_RHISA</name>
<organism evidence="3 4">
    <name type="scientific">Rhipicephalus sanguineus</name>
    <name type="common">Brown dog tick</name>
    <name type="synonym">Ixodes sanguineus</name>
    <dbReference type="NCBI Taxonomy" id="34632"/>
    <lineage>
        <taxon>Eukaryota</taxon>
        <taxon>Metazoa</taxon>
        <taxon>Ecdysozoa</taxon>
        <taxon>Arthropoda</taxon>
        <taxon>Chelicerata</taxon>
        <taxon>Arachnida</taxon>
        <taxon>Acari</taxon>
        <taxon>Parasitiformes</taxon>
        <taxon>Ixodida</taxon>
        <taxon>Ixodoidea</taxon>
        <taxon>Ixodidae</taxon>
        <taxon>Rhipicephalinae</taxon>
        <taxon>Rhipicephalus</taxon>
        <taxon>Rhipicephalus</taxon>
    </lineage>
</organism>
<reference evidence="3" key="2">
    <citation type="submission" date="2021-09" db="EMBL/GenBank/DDBJ databases">
        <authorList>
            <person name="Jia N."/>
            <person name="Wang J."/>
            <person name="Shi W."/>
            <person name="Du L."/>
            <person name="Sun Y."/>
            <person name="Zhan W."/>
            <person name="Jiang J."/>
            <person name="Wang Q."/>
            <person name="Zhang B."/>
            <person name="Ji P."/>
            <person name="Sakyi L.B."/>
            <person name="Cui X."/>
            <person name="Yuan T."/>
            <person name="Jiang B."/>
            <person name="Yang W."/>
            <person name="Lam T.T.-Y."/>
            <person name="Chang Q."/>
            <person name="Ding S."/>
            <person name="Wang X."/>
            <person name="Zhu J."/>
            <person name="Ruan X."/>
            <person name="Zhao L."/>
            <person name="Wei J."/>
            <person name="Que T."/>
            <person name="Du C."/>
            <person name="Cheng J."/>
            <person name="Dai P."/>
            <person name="Han X."/>
            <person name="Huang E."/>
            <person name="Gao Y."/>
            <person name="Liu J."/>
            <person name="Shao H."/>
            <person name="Ye R."/>
            <person name="Li L."/>
            <person name="Wei W."/>
            <person name="Wang X."/>
            <person name="Wang C."/>
            <person name="Huo Q."/>
            <person name="Li W."/>
            <person name="Guo W."/>
            <person name="Chen H."/>
            <person name="Chen S."/>
            <person name="Zhou L."/>
            <person name="Zhou L."/>
            <person name="Ni X."/>
            <person name="Tian J."/>
            <person name="Zhou Y."/>
            <person name="Sheng Y."/>
            <person name="Liu T."/>
            <person name="Pan Y."/>
            <person name="Xia L."/>
            <person name="Li J."/>
            <person name="Zhao F."/>
            <person name="Cao W."/>
        </authorList>
    </citation>
    <scope>NUCLEOTIDE SEQUENCE</scope>
    <source>
        <strain evidence="3">Rsan-2018</strain>
        <tissue evidence="3">Larvae</tissue>
    </source>
</reference>
<gene>
    <name evidence="3" type="ORF">HPB52_007013</name>
</gene>
<accession>A0A9D4QK54</accession>
<feature type="coiled-coil region" evidence="1">
    <location>
        <begin position="361"/>
        <end position="413"/>
    </location>
</feature>
<feature type="region of interest" description="Disordered" evidence="2">
    <location>
        <begin position="236"/>
        <end position="293"/>
    </location>
</feature>
<evidence type="ECO:0000256" key="1">
    <source>
        <dbReference type="SAM" id="Coils"/>
    </source>
</evidence>
<dbReference type="AlphaFoldDB" id="A0A9D4QK54"/>
<proteinExistence type="predicted"/>
<feature type="compositionally biased region" description="Basic and acidic residues" evidence="2">
    <location>
        <begin position="38"/>
        <end position="52"/>
    </location>
</feature>